<dbReference type="GeneID" id="30037715"/>
<evidence type="ECO:0000313" key="2">
    <source>
        <dbReference type="Proteomes" id="UP000189580"/>
    </source>
</evidence>
<dbReference type="OrthoDB" id="5410189at2759"/>
<protein>
    <submittedName>
        <fullName evidence="1">Malate dehydrogenase (Oxaloacetate-decarboxylating)</fullName>
    </submittedName>
</protein>
<proteinExistence type="predicted"/>
<keyword evidence="2" id="KW-1185">Reference proteome</keyword>
<organism evidence="1 2">
    <name type="scientific">Sugiyamaella lignohabitans</name>
    <dbReference type="NCBI Taxonomy" id="796027"/>
    <lineage>
        <taxon>Eukaryota</taxon>
        <taxon>Fungi</taxon>
        <taxon>Dikarya</taxon>
        <taxon>Ascomycota</taxon>
        <taxon>Saccharomycotina</taxon>
        <taxon>Dipodascomycetes</taxon>
        <taxon>Dipodascales</taxon>
        <taxon>Trichomonascaceae</taxon>
        <taxon>Sugiyamaella</taxon>
    </lineage>
</organism>
<dbReference type="RefSeq" id="XP_018734883.1">
    <property type="nucleotide sequence ID" value="XM_018882611.1"/>
</dbReference>
<sequence>MIAAAVEALANQSPLLSDPNGGLLPDVTDIMEISAHVATAVVLEAVKQGLAEVLNETRPGTDDKVSIPTDFDECLQWVKAQMWRPEYRPLRLVEEKEPRTV</sequence>
<accession>A0A167D2T2</accession>
<dbReference type="Proteomes" id="UP000189580">
    <property type="component" value="Chromosome a"/>
</dbReference>
<name>A0A167D2T2_9ASCO</name>
<dbReference type="KEGG" id="slb:AWJ20_659"/>
<dbReference type="EMBL" id="CP014501">
    <property type="protein sequence ID" value="ANB12406.1"/>
    <property type="molecule type" value="Genomic_DNA"/>
</dbReference>
<dbReference type="InterPro" id="IPR036291">
    <property type="entry name" value="NAD(P)-bd_dom_sf"/>
</dbReference>
<dbReference type="Gene3D" id="3.40.50.720">
    <property type="entry name" value="NAD(P)-binding Rossmann-like Domain"/>
    <property type="match status" value="1"/>
</dbReference>
<dbReference type="AlphaFoldDB" id="A0A167D2T2"/>
<gene>
    <name evidence="1" type="primary">MAE1</name>
    <name evidence="1" type="ORF">AWJ20_659</name>
</gene>
<evidence type="ECO:0000313" key="1">
    <source>
        <dbReference type="EMBL" id="ANB12406.1"/>
    </source>
</evidence>
<dbReference type="SUPFAM" id="SSF51735">
    <property type="entry name" value="NAD(P)-binding Rossmann-fold domains"/>
    <property type="match status" value="1"/>
</dbReference>
<reference evidence="1 2" key="1">
    <citation type="submission" date="2016-02" db="EMBL/GenBank/DDBJ databases">
        <title>Complete genome sequence and transcriptome regulation of the pentose utilising yeast Sugiyamaella lignohabitans.</title>
        <authorList>
            <person name="Bellasio M."/>
            <person name="Peymann A."/>
            <person name="Valli M."/>
            <person name="Sipitzky M."/>
            <person name="Graf A."/>
            <person name="Sauer M."/>
            <person name="Marx H."/>
            <person name="Mattanovich D."/>
        </authorList>
    </citation>
    <scope>NUCLEOTIDE SEQUENCE [LARGE SCALE GENOMIC DNA]</scope>
    <source>
        <strain evidence="1 2">CBS 10342</strain>
    </source>
</reference>